<dbReference type="EMBL" id="MCFC01000017">
    <property type="protein sequence ID" value="ORY31034.1"/>
    <property type="molecule type" value="Genomic_DNA"/>
</dbReference>
<keyword evidence="2" id="KW-0521">NADP</keyword>
<evidence type="ECO:0000256" key="1">
    <source>
        <dbReference type="ARBA" id="ARBA00006484"/>
    </source>
</evidence>
<dbReference type="InterPro" id="IPR052178">
    <property type="entry name" value="Sec_Metab_Biosynth_SDR"/>
</dbReference>
<accession>A0A1Y2B8F5</accession>
<dbReference type="Pfam" id="PF00106">
    <property type="entry name" value="adh_short"/>
    <property type="match status" value="1"/>
</dbReference>
<name>A0A1Y2B8F5_9TREE</name>
<evidence type="ECO:0000256" key="3">
    <source>
        <dbReference type="ARBA" id="ARBA00023002"/>
    </source>
</evidence>
<evidence type="ECO:0000313" key="5">
    <source>
        <dbReference type="Proteomes" id="UP000193986"/>
    </source>
</evidence>
<dbReference type="InterPro" id="IPR002347">
    <property type="entry name" value="SDR_fam"/>
</dbReference>
<dbReference type="InParanoid" id="A0A1Y2B8F5"/>
<comment type="similarity">
    <text evidence="1">Belongs to the short-chain dehydrogenases/reductases (SDR) family.</text>
</comment>
<dbReference type="SUPFAM" id="SSF51735">
    <property type="entry name" value="NAD(P)-binding Rossmann-fold domains"/>
    <property type="match status" value="1"/>
</dbReference>
<evidence type="ECO:0008006" key="6">
    <source>
        <dbReference type="Google" id="ProtNLM"/>
    </source>
</evidence>
<dbReference type="Pfam" id="PF13561">
    <property type="entry name" value="adh_short_C2"/>
    <property type="match status" value="1"/>
</dbReference>
<dbReference type="Proteomes" id="UP000193986">
    <property type="component" value="Unassembled WGS sequence"/>
</dbReference>
<dbReference type="STRING" id="71784.A0A1Y2B8F5"/>
<dbReference type="AlphaFoldDB" id="A0A1Y2B8F5"/>
<dbReference type="PANTHER" id="PTHR43618:SF4">
    <property type="entry name" value="SHORT CHAIN DEHYDROGENASE_REDUCTASE FAMILY (AFU_ORTHOLOGUE AFUA_7G04540)"/>
    <property type="match status" value="1"/>
</dbReference>
<keyword evidence="3" id="KW-0560">Oxidoreductase</keyword>
<evidence type="ECO:0000256" key="2">
    <source>
        <dbReference type="ARBA" id="ARBA00022857"/>
    </source>
</evidence>
<dbReference type="PRINTS" id="PR00081">
    <property type="entry name" value="GDHRDH"/>
</dbReference>
<proteinExistence type="inferred from homology"/>
<comment type="caution">
    <text evidence="4">The sequence shown here is derived from an EMBL/GenBank/DDBJ whole genome shotgun (WGS) entry which is preliminary data.</text>
</comment>
<evidence type="ECO:0000313" key="4">
    <source>
        <dbReference type="EMBL" id="ORY31034.1"/>
    </source>
</evidence>
<gene>
    <name evidence="4" type="ORF">BCR39DRAFT_527959</name>
</gene>
<dbReference type="CDD" id="cd05233">
    <property type="entry name" value="SDR_c"/>
    <property type="match status" value="1"/>
</dbReference>
<dbReference type="OrthoDB" id="3819888at2759"/>
<keyword evidence="5" id="KW-1185">Reference proteome</keyword>
<protein>
    <recommendedName>
        <fullName evidence="6">Rhamnolipids biosynthesis 3-oxoacyl-reductase</fullName>
    </recommendedName>
</protein>
<organism evidence="4 5">
    <name type="scientific">Naematelia encephala</name>
    <dbReference type="NCBI Taxonomy" id="71784"/>
    <lineage>
        <taxon>Eukaryota</taxon>
        <taxon>Fungi</taxon>
        <taxon>Dikarya</taxon>
        <taxon>Basidiomycota</taxon>
        <taxon>Agaricomycotina</taxon>
        <taxon>Tremellomycetes</taxon>
        <taxon>Tremellales</taxon>
        <taxon>Naemateliaceae</taxon>
        <taxon>Naematelia</taxon>
    </lineage>
</organism>
<dbReference type="InterPro" id="IPR036291">
    <property type="entry name" value="NAD(P)-bd_dom_sf"/>
</dbReference>
<reference evidence="4 5" key="1">
    <citation type="submission" date="2016-07" db="EMBL/GenBank/DDBJ databases">
        <title>Pervasive Adenine N6-methylation of Active Genes in Fungi.</title>
        <authorList>
            <consortium name="DOE Joint Genome Institute"/>
            <person name="Mondo S.J."/>
            <person name="Dannebaum R.O."/>
            <person name="Kuo R.C."/>
            <person name="Labutti K."/>
            <person name="Haridas S."/>
            <person name="Kuo A."/>
            <person name="Salamov A."/>
            <person name="Ahrendt S.R."/>
            <person name="Lipzen A."/>
            <person name="Sullivan W."/>
            <person name="Andreopoulos W.B."/>
            <person name="Clum A."/>
            <person name="Lindquist E."/>
            <person name="Daum C."/>
            <person name="Ramamoorthy G.K."/>
            <person name="Gryganskyi A."/>
            <person name="Culley D."/>
            <person name="Magnuson J.K."/>
            <person name="James T.Y."/>
            <person name="O'Malley M.A."/>
            <person name="Stajich J.E."/>
            <person name="Spatafora J.W."/>
            <person name="Visel A."/>
            <person name="Grigoriev I.V."/>
        </authorList>
    </citation>
    <scope>NUCLEOTIDE SEQUENCE [LARGE SCALE GENOMIC DNA]</scope>
    <source>
        <strain evidence="4 5">68-887.2</strain>
    </source>
</reference>
<dbReference type="Gene3D" id="3.40.50.720">
    <property type="entry name" value="NAD(P)-binding Rossmann-like Domain"/>
    <property type="match status" value="1"/>
</dbReference>
<dbReference type="GO" id="GO:0016491">
    <property type="term" value="F:oxidoreductase activity"/>
    <property type="evidence" value="ECO:0007669"/>
    <property type="project" value="UniProtKB-KW"/>
</dbReference>
<dbReference type="PANTHER" id="PTHR43618">
    <property type="entry name" value="7-ALPHA-HYDROXYSTEROID DEHYDROGENASE"/>
    <property type="match status" value="1"/>
</dbReference>
<sequence length="326" mass="34526">MSNISFKIDDIFSVAGQIVVVTGGGTGLGKAITAGFATNGAKVYITGRRGEVLQATADEINGQVEGGGLVIPIQGDVATKEGVLKIVDAIKDKEEKIDTLVNCAGVMRGWKSPTKKHNDPDSVESMLLDVDDDDFNYSNSSLFPHRPSFRLLWNNTDPLLPLVNLNGVYFMTVSLVPLLRKAESPNVVVIASIAGLANQRTMGSLTYGASKAATIHCASLLAGRLHPMKIRVNTICPGIFPSEMTGVKTDTSHKYNLGDAADKAAVRSTAQRPGAPQEIVGPVLLLASKGGMYMNNALLTVDGGRLMMAGINDGIRMPDETFPEGA</sequence>